<dbReference type="VEuPathDB" id="FungiDB:SDRG_13379"/>
<evidence type="ECO:0000313" key="2">
    <source>
        <dbReference type="EMBL" id="EQC28869.1"/>
    </source>
</evidence>
<reference evidence="2 3" key="1">
    <citation type="submission" date="2012-04" db="EMBL/GenBank/DDBJ databases">
        <title>The Genome Sequence of Saprolegnia declina VS20.</title>
        <authorList>
            <consortium name="The Broad Institute Genome Sequencing Platform"/>
            <person name="Russ C."/>
            <person name="Nusbaum C."/>
            <person name="Tyler B."/>
            <person name="van West P."/>
            <person name="Dieguez-Uribeondo J."/>
            <person name="de Bruijn I."/>
            <person name="Tripathy S."/>
            <person name="Jiang R."/>
            <person name="Young S.K."/>
            <person name="Zeng Q."/>
            <person name="Gargeya S."/>
            <person name="Fitzgerald M."/>
            <person name="Haas B."/>
            <person name="Abouelleil A."/>
            <person name="Alvarado L."/>
            <person name="Arachchi H.M."/>
            <person name="Berlin A."/>
            <person name="Chapman S.B."/>
            <person name="Goldberg J."/>
            <person name="Griggs A."/>
            <person name="Gujja S."/>
            <person name="Hansen M."/>
            <person name="Howarth C."/>
            <person name="Imamovic A."/>
            <person name="Larimer J."/>
            <person name="McCowen C."/>
            <person name="Montmayeur A."/>
            <person name="Murphy C."/>
            <person name="Neiman D."/>
            <person name="Pearson M."/>
            <person name="Priest M."/>
            <person name="Roberts A."/>
            <person name="Saif S."/>
            <person name="Shea T."/>
            <person name="Sisk P."/>
            <person name="Sykes S."/>
            <person name="Wortman J."/>
            <person name="Nusbaum C."/>
            <person name="Birren B."/>
        </authorList>
    </citation>
    <scope>NUCLEOTIDE SEQUENCE [LARGE SCALE GENOMIC DNA]</scope>
    <source>
        <strain evidence="2 3">VS20</strain>
    </source>
</reference>
<dbReference type="InParanoid" id="T0PTP3"/>
<evidence type="ECO:0000256" key="1">
    <source>
        <dbReference type="SAM" id="MobiDB-lite"/>
    </source>
</evidence>
<sequence>MTAVQRLEPLLTKQAVAAYSSHTLDLAVKCIAALPAETSAVVAEVQKLRYVLAGPMQLDMASPMMQTPNVLPPASWPMAAAARHGVPGSDSAVVTSDLCGPITPSDRFGNWYIVNYTDHASGYVQTYAITKENHQESTTRDSIPFFERQFKVTVTGLRPDRGEYSSKTLTQPRPSKANAHNNSPLEILTGFKPAVSHVLAFGKKKGIEVRGVTGRILGINTEAKPTMVVYRVVKSRHVQNMSPSVPKNVQGLQLKDDMTLEHPTPPKSRRHDDLARHQNGLLCDLPDVLILS</sequence>
<dbReference type="OrthoDB" id="111050at2759"/>
<proteinExistence type="predicted"/>
<protein>
    <recommendedName>
        <fullName evidence="4">Integrase catalytic domain-containing protein</fullName>
    </recommendedName>
</protein>
<organism evidence="2 3">
    <name type="scientific">Saprolegnia diclina (strain VS20)</name>
    <dbReference type="NCBI Taxonomy" id="1156394"/>
    <lineage>
        <taxon>Eukaryota</taxon>
        <taxon>Sar</taxon>
        <taxon>Stramenopiles</taxon>
        <taxon>Oomycota</taxon>
        <taxon>Saprolegniomycetes</taxon>
        <taxon>Saprolegniales</taxon>
        <taxon>Saprolegniaceae</taxon>
        <taxon>Saprolegnia</taxon>
    </lineage>
</organism>
<dbReference type="EMBL" id="JH767190">
    <property type="protein sequence ID" value="EQC28869.1"/>
    <property type="molecule type" value="Genomic_DNA"/>
</dbReference>
<keyword evidence="3" id="KW-1185">Reference proteome</keyword>
<dbReference type="AlphaFoldDB" id="T0PTP3"/>
<dbReference type="Proteomes" id="UP000030762">
    <property type="component" value="Unassembled WGS sequence"/>
</dbReference>
<feature type="region of interest" description="Disordered" evidence="1">
    <location>
        <begin position="161"/>
        <end position="181"/>
    </location>
</feature>
<evidence type="ECO:0000313" key="3">
    <source>
        <dbReference type="Proteomes" id="UP000030762"/>
    </source>
</evidence>
<dbReference type="GeneID" id="19954106"/>
<evidence type="ECO:0008006" key="4">
    <source>
        <dbReference type="Google" id="ProtNLM"/>
    </source>
</evidence>
<dbReference type="RefSeq" id="XP_008617686.1">
    <property type="nucleotide sequence ID" value="XM_008619464.1"/>
</dbReference>
<feature type="compositionally biased region" description="Polar residues" evidence="1">
    <location>
        <begin position="165"/>
        <end position="181"/>
    </location>
</feature>
<dbReference type="STRING" id="1156394.T0PTP3"/>
<name>T0PTP3_SAPDV</name>
<gene>
    <name evidence="2" type="ORF">SDRG_13379</name>
</gene>
<accession>T0PTP3</accession>